<evidence type="ECO:0000256" key="5">
    <source>
        <dbReference type="ARBA" id="ARBA00023163"/>
    </source>
</evidence>
<keyword evidence="3" id="KW-0808">Transferase</keyword>
<dbReference type="EC" id="2.7.7.6" evidence="1"/>
<evidence type="ECO:0000313" key="8">
    <source>
        <dbReference type="EMBL" id="GAI78605.1"/>
    </source>
</evidence>
<dbReference type="SUPFAM" id="SSF64484">
    <property type="entry name" value="beta and beta-prime subunits of DNA dependent RNA-polymerase"/>
    <property type="match status" value="1"/>
</dbReference>
<keyword evidence="4" id="KW-0548">Nucleotidyltransferase</keyword>
<dbReference type="Pfam" id="PF04998">
    <property type="entry name" value="RNA_pol_Rpb1_5"/>
    <property type="match status" value="1"/>
</dbReference>
<name>X1STD0_9ZZZZ</name>
<dbReference type="InterPro" id="IPR007081">
    <property type="entry name" value="RNA_pol_Rpb1_5"/>
</dbReference>
<evidence type="ECO:0000256" key="2">
    <source>
        <dbReference type="ARBA" id="ARBA00022478"/>
    </source>
</evidence>
<dbReference type="GO" id="GO:0003677">
    <property type="term" value="F:DNA binding"/>
    <property type="evidence" value="ECO:0007669"/>
    <property type="project" value="InterPro"/>
</dbReference>
<evidence type="ECO:0000256" key="4">
    <source>
        <dbReference type="ARBA" id="ARBA00022695"/>
    </source>
</evidence>
<keyword evidence="2" id="KW-0240">DNA-directed RNA polymerase</keyword>
<feature type="domain" description="RNA polymerase Rpb1" evidence="7">
    <location>
        <begin position="1"/>
        <end position="46"/>
    </location>
</feature>
<dbReference type="EMBL" id="BARW01009288">
    <property type="protein sequence ID" value="GAI78605.1"/>
    <property type="molecule type" value="Genomic_DNA"/>
</dbReference>
<dbReference type="InterPro" id="IPR045867">
    <property type="entry name" value="DNA-dir_RpoC_beta_prime"/>
</dbReference>
<dbReference type="PANTHER" id="PTHR19376">
    <property type="entry name" value="DNA-DIRECTED RNA POLYMERASE"/>
    <property type="match status" value="1"/>
</dbReference>
<dbReference type="GO" id="GO:0006351">
    <property type="term" value="P:DNA-templated transcription"/>
    <property type="evidence" value="ECO:0007669"/>
    <property type="project" value="InterPro"/>
</dbReference>
<feature type="non-terminal residue" evidence="8">
    <location>
        <position position="1"/>
    </location>
</feature>
<evidence type="ECO:0000256" key="6">
    <source>
        <dbReference type="ARBA" id="ARBA00048552"/>
    </source>
</evidence>
<gene>
    <name evidence="8" type="ORF">S12H4_18739</name>
</gene>
<organism evidence="8">
    <name type="scientific">marine sediment metagenome</name>
    <dbReference type="NCBI Taxonomy" id="412755"/>
    <lineage>
        <taxon>unclassified sequences</taxon>
        <taxon>metagenomes</taxon>
        <taxon>ecological metagenomes</taxon>
    </lineage>
</organism>
<dbReference type="GO" id="GO:0003899">
    <property type="term" value="F:DNA-directed RNA polymerase activity"/>
    <property type="evidence" value="ECO:0007669"/>
    <property type="project" value="UniProtKB-EC"/>
</dbReference>
<proteinExistence type="predicted"/>
<protein>
    <recommendedName>
        <fullName evidence="1">DNA-directed RNA polymerase</fullName>
        <ecNumber evidence="1">2.7.7.6</ecNumber>
    </recommendedName>
</protein>
<comment type="caution">
    <text evidence="8">The sequence shown here is derived from an EMBL/GenBank/DDBJ whole genome shotgun (WGS) entry which is preliminary data.</text>
</comment>
<evidence type="ECO:0000256" key="3">
    <source>
        <dbReference type="ARBA" id="ARBA00022679"/>
    </source>
</evidence>
<sequence>EISDVLKSQGLDIDIRHLKLAADAMTNTAGVKGVTRMGIIAQKSSILARATFETPVRQFVNASIKGSGDKLSSVIENIILNQPVPIGTGLPGLLVKVVGPLVKKEEDKKEAKTKVVEEVNK</sequence>
<dbReference type="AlphaFoldDB" id="X1STD0"/>
<evidence type="ECO:0000259" key="7">
    <source>
        <dbReference type="Pfam" id="PF04998"/>
    </source>
</evidence>
<evidence type="ECO:0000256" key="1">
    <source>
        <dbReference type="ARBA" id="ARBA00012418"/>
    </source>
</evidence>
<dbReference type="GO" id="GO:0000428">
    <property type="term" value="C:DNA-directed RNA polymerase complex"/>
    <property type="evidence" value="ECO:0007669"/>
    <property type="project" value="UniProtKB-KW"/>
</dbReference>
<keyword evidence="5" id="KW-0804">Transcription</keyword>
<dbReference type="Gene3D" id="1.10.150.390">
    <property type="match status" value="1"/>
</dbReference>
<accession>X1STD0</accession>
<dbReference type="PANTHER" id="PTHR19376:SF32">
    <property type="entry name" value="DNA-DIRECTED RNA POLYMERASE III SUBUNIT RPC1"/>
    <property type="match status" value="1"/>
</dbReference>
<reference evidence="8" key="1">
    <citation type="journal article" date="2014" name="Front. Microbiol.">
        <title>High frequency of phylogenetically diverse reductive dehalogenase-homologous genes in deep subseafloor sedimentary metagenomes.</title>
        <authorList>
            <person name="Kawai M."/>
            <person name="Futagami T."/>
            <person name="Toyoda A."/>
            <person name="Takaki Y."/>
            <person name="Nishi S."/>
            <person name="Hori S."/>
            <person name="Arai W."/>
            <person name="Tsubouchi T."/>
            <person name="Morono Y."/>
            <person name="Uchiyama I."/>
            <person name="Ito T."/>
            <person name="Fujiyama A."/>
            <person name="Inagaki F."/>
            <person name="Takami H."/>
        </authorList>
    </citation>
    <scope>NUCLEOTIDE SEQUENCE</scope>
    <source>
        <strain evidence="8">Expedition CK06-06</strain>
    </source>
</reference>
<comment type="catalytic activity">
    <reaction evidence="6">
        <text>RNA(n) + a ribonucleoside 5'-triphosphate = RNA(n+1) + diphosphate</text>
        <dbReference type="Rhea" id="RHEA:21248"/>
        <dbReference type="Rhea" id="RHEA-COMP:14527"/>
        <dbReference type="Rhea" id="RHEA-COMP:17342"/>
        <dbReference type="ChEBI" id="CHEBI:33019"/>
        <dbReference type="ChEBI" id="CHEBI:61557"/>
        <dbReference type="ChEBI" id="CHEBI:140395"/>
        <dbReference type="EC" id="2.7.7.6"/>
    </reaction>
</comment>